<dbReference type="Proteomes" id="UP000324222">
    <property type="component" value="Unassembled WGS sequence"/>
</dbReference>
<comment type="caution">
    <text evidence="2">The sequence shown here is derived from an EMBL/GenBank/DDBJ whole genome shotgun (WGS) entry which is preliminary data.</text>
</comment>
<reference evidence="2 3" key="1">
    <citation type="submission" date="2019-05" db="EMBL/GenBank/DDBJ databases">
        <title>Another draft genome of Portunus trituberculatus and its Hox gene families provides insights of decapod evolution.</title>
        <authorList>
            <person name="Jeong J.-H."/>
            <person name="Song I."/>
            <person name="Kim S."/>
            <person name="Choi T."/>
            <person name="Kim D."/>
            <person name="Ryu S."/>
            <person name="Kim W."/>
        </authorList>
    </citation>
    <scope>NUCLEOTIDE SEQUENCE [LARGE SCALE GENOMIC DNA]</scope>
    <source>
        <tissue evidence="2">Muscle</tissue>
    </source>
</reference>
<accession>A0A5B7IPH7</accession>
<organism evidence="2 3">
    <name type="scientific">Portunus trituberculatus</name>
    <name type="common">Swimming crab</name>
    <name type="synonym">Neptunus trituberculatus</name>
    <dbReference type="NCBI Taxonomy" id="210409"/>
    <lineage>
        <taxon>Eukaryota</taxon>
        <taxon>Metazoa</taxon>
        <taxon>Ecdysozoa</taxon>
        <taxon>Arthropoda</taxon>
        <taxon>Crustacea</taxon>
        <taxon>Multicrustacea</taxon>
        <taxon>Malacostraca</taxon>
        <taxon>Eumalacostraca</taxon>
        <taxon>Eucarida</taxon>
        <taxon>Decapoda</taxon>
        <taxon>Pleocyemata</taxon>
        <taxon>Brachyura</taxon>
        <taxon>Eubrachyura</taxon>
        <taxon>Portunoidea</taxon>
        <taxon>Portunidae</taxon>
        <taxon>Portuninae</taxon>
        <taxon>Portunus</taxon>
    </lineage>
</organism>
<feature type="region of interest" description="Disordered" evidence="1">
    <location>
        <begin position="1"/>
        <end position="44"/>
    </location>
</feature>
<evidence type="ECO:0000313" key="2">
    <source>
        <dbReference type="EMBL" id="MPC86510.1"/>
    </source>
</evidence>
<proteinExistence type="predicted"/>
<evidence type="ECO:0000313" key="3">
    <source>
        <dbReference type="Proteomes" id="UP000324222"/>
    </source>
</evidence>
<dbReference type="AlphaFoldDB" id="A0A5B7IPH7"/>
<name>A0A5B7IPH7_PORTR</name>
<dbReference type="EMBL" id="VSRR010071696">
    <property type="protein sequence ID" value="MPC86510.1"/>
    <property type="molecule type" value="Genomic_DNA"/>
</dbReference>
<gene>
    <name evidence="2" type="ORF">E2C01_081340</name>
</gene>
<keyword evidence="3" id="KW-1185">Reference proteome</keyword>
<evidence type="ECO:0000256" key="1">
    <source>
        <dbReference type="SAM" id="MobiDB-lite"/>
    </source>
</evidence>
<protein>
    <submittedName>
        <fullName evidence="2">Uncharacterized protein</fullName>
    </submittedName>
</protein>
<sequence>MAEADSGGNTGKMGVCEEVREDARKTREEMRKAREGIREVSEEARKAREEIWEALGQLSCSWQPLSANDKEEEAV</sequence>
<feature type="compositionally biased region" description="Basic and acidic residues" evidence="1">
    <location>
        <begin position="15"/>
        <end position="44"/>
    </location>
</feature>